<dbReference type="InterPro" id="IPR036851">
    <property type="entry name" value="Chloroperoxidase-like_sf"/>
</dbReference>
<gene>
    <name evidence="11" type="ORF">SCAR479_11274</name>
</gene>
<evidence type="ECO:0000256" key="7">
    <source>
        <dbReference type="ARBA" id="ARBA00025795"/>
    </source>
</evidence>
<evidence type="ECO:0000256" key="3">
    <source>
        <dbReference type="ARBA" id="ARBA00022617"/>
    </source>
</evidence>
<dbReference type="Pfam" id="PF01328">
    <property type="entry name" value="Peroxidase_2"/>
    <property type="match status" value="1"/>
</dbReference>
<keyword evidence="2" id="KW-0575">Peroxidase</keyword>
<feature type="compositionally biased region" description="Basic and acidic residues" evidence="8">
    <location>
        <begin position="50"/>
        <end position="59"/>
    </location>
</feature>
<evidence type="ECO:0000259" key="10">
    <source>
        <dbReference type="PROSITE" id="PS51405"/>
    </source>
</evidence>
<evidence type="ECO:0000313" key="12">
    <source>
        <dbReference type="Proteomes" id="UP001465668"/>
    </source>
</evidence>
<accession>A0ABR2XE81</accession>
<dbReference type="Gene3D" id="1.10.489.10">
    <property type="entry name" value="Chloroperoxidase-like"/>
    <property type="match status" value="2"/>
</dbReference>
<dbReference type="EMBL" id="JARVKM010000066">
    <property type="protein sequence ID" value="KAK9772111.1"/>
    <property type="molecule type" value="Genomic_DNA"/>
</dbReference>
<evidence type="ECO:0000256" key="8">
    <source>
        <dbReference type="SAM" id="MobiDB-lite"/>
    </source>
</evidence>
<evidence type="ECO:0000256" key="1">
    <source>
        <dbReference type="ARBA" id="ARBA00001970"/>
    </source>
</evidence>
<keyword evidence="3" id="KW-0349">Heme</keyword>
<proteinExistence type="inferred from homology"/>
<dbReference type="PROSITE" id="PS51405">
    <property type="entry name" value="HEME_HALOPEROXIDASE"/>
    <property type="match status" value="1"/>
</dbReference>
<reference evidence="11 12" key="1">
    <citation type="submission" date="2024-02" db="EMBL/GenBank/DDBJ databases">
        <title>First draft genome assembly of two strains of Seiridium cardinale.</title>
        <authorList>
            <person name="Emiliani G."/>
            <person name="Scali E."/>
        </authorList>
    </citation>
    <scope>NUCLEOTIDE SEQUENCE [LARGE SCALE GENOMIC DNA]</scope>
    <source>
        <strain evidence="11 12">BM-138-000479</strain>
    </source>
</reference>
<protein>
    <submittedName>
        <fullName evidence="11">Heme haloperoxidase family profile domain-containing protein</fullName>
    </submittedName>
</protein>
<feature type="domain" description="Heme haloperoxidase family profile" evidence="10">
    <location>
        <begin position="83"/>
        <end position="275"/>
    </location>
</feature>
<comment type="cofactor">
    <cofactor evidence="1">
        <name>heme b</name>
        <dbReference type="ChEBI" id="CHEBI:60344"/>
    </cofactor>
</comment>
<keyword evidence="12" id="KW-1185">Reference proteome</keyword>
<comment type="caution">
    <text evidence="11">The sequence shown here is derived from an EMBL/GenBank/DDBJ whole genome shotgun (WGS) entry which is preliminary data.</text>
</comment>
<comment type="similarity">
    <text evidence="7">Belongs to the chloroperoxidase family.</text>
</comment>
<feature type="chain" id="PRO_5046971938" evidence="9">
    <location>
        <begin position="19"/>
        <end position="275"/>
    </location>
</feature>
<dbReference type="Proteomes" id="UP001465668">
    <property type="component" value="Unassembled WGS sequence"/>
</dbReference>
<evidence type="ECO:0000256" key="2">
    <source>
        <dbReference type="ARBA" id="ARBA00022559"/>
    </source>
</evidence>
<dbReference type="InterPro" id="IPR000028">
    <property type="entry name" value="Chloroperoxidase"/>
</dbReference>
<evidence type="ECO:0000256" key="6">
    <source>
        <dbReference type="ARBA" id="ARBA00023004"/>
    </source>
</evidence>
<keyword evidence="5" id="KW-0560">Oxidoreductase</keyword>
<evidence type="ECO:0000256" key="5">
    <source>
        <dbReference type="ARBA" id="ARBA00023002"/>
    </source>
</evidence>
<organism evidence="11 12">
    <name type="scientific">Seiridium cardinale</name>
    <dbReference type="NCBI Taxonomy" id="138064"/>
    <lineage>
        <taxon>Eukaryota</taxon>
        <taxon>Fungi</taxon>
        <taxon>Dikarya</taxon>
        <taxon>Ascomycota</taxon>
        <taxon>Pezizomycotina</taxon>
        <taxon>Sordariomycetes</taxon>
        <taxon>Xylariomycetidae</taxon>
        <taxon>Amphisphaeriales</taxon>
        <taxon>Sporocadaceae</taxon>
        <taxon>Seiridium</taxon>
    </lineage>
</organism>
<evidence type="ECO:0000313" key="11">
    <source>
        <dbReference type="EMBL" id="KAK9772111.1"/>
    </source>
</evidence>
<evidence type="ECO:0000256" key="9">
    <source>
        <dbReference type="SAM" id="SignalP"/>
    </source>
</evidence>
<feature type="region of interest" description="Disordered" evidence="8">
    <location>
        <begin position="40"/>
        <end position="66"/>
    </location>
</feature>
<keyword evidence="4" id="KW-0479">Metal-binding</keyword>
<name>A0ABR2XE81_9PEZI</name>
<feature type="signal peptide" evidence="9">
    <location>
        <begin position="1"/>
        <end position="18"/>
    </location>
</feature>
<dbReference type="PANTHER" id="PTHR33577">
    <property type="entry name" value="STERIGMATOCYSTIN BIOSYNTHESIS PEROXIDASE STCC-RELATED"/>
    <property type="match status" value="1"/>
</dbReference>
<sequence length="275" mass="29896">MLYFIGLFLFALIRLSFAFPRVTADQLELYARHSGKDVKDCPLPDSSKSNGEKNSDAYRDSYSNPTKRSTIFNAQQQRIDVSGEHAWKAPNFAAGDQRGPYPGLNALADHGYLPRNGVADMATLVEATNDVYGLGLDIGGILAVIGTVFDVNPVSLNPGFSIGGPSQNSQNILGGLGLLGTPERLSGSHNKYEDQYTALAPLHKRRFDHSKANNPYFFYAPFGGVLVSAASYSFPVCMMANHSEQYPGGYLSRQTFASFFGVEGNDESNFVINQG</sequence>
<keyword evidence="9" id="KW-0732">Signal</keyword>
<dbReference type="SUPFAM" id="SSF47571">
    <property type="entry name" value="Cloroperoxidase"/>
    <property type="match status" value="1"/>
</dbReference>
<dbReference type="PANTHER" id="PTHR33577:SF16">
    <property type="entry name" value="HEME HALOPEROXIDASE FAMILY PROFILE DOMAIN-CONTAINING PROTEIN"/>
    <property type="match status" value="1"/>
</dbReference>
<evidence type="ECO:0000256" key="4">
    <source>
        <dbReference type="ARBA" id="ARBA00022723"/>
    </source>
</evidence>
<keyword evidence="6" id="KW-0408">Iron</keyword>